<dbReference type="Proteomes" id="UP000789901">
    <property type="component" value="Unassembled WGS sequence"/>
</dbReference>
<feature type="non-terminal residue" evidence="1">
    <location>
        <position position="1"/>
    </location>
</feature>
<gene>
    <name evidence="1" type="ORF">GMARGA_LOCUS40136</name>
</gene>
<proteinExistence type="predicted"/>
<keyword evidence="2" id="KW-1185">Reference proteome</keyword>
<protein>
    <submittedName>
        <fullName evidence="1">20238_t:CDS:1</fullName>
    </submittedName>
</protein>
<sequence length="44" mass="5077">FNERGKNPIKDDSKNIVKDNLKIDEVTDNSKIVENSLKRATELF</sequence>
<organism evidence="1 2">
    <name type="scientific">Gigaspora margarita</name>
    <dbReference type="NCBI Taxonomy" id="4874"/>
    <lineage>
        <taxon>Eukaryota</taxon>
        <taxon>Fungi</taxon>
        <taxon>Fungi incertae sedis</taxon>
        <taxon>Mucoromycota</taxon>
        <taxon>Glomeromycotina</taxon>
        <taxon>Glomeromycetes</taxon>
        <taxon>Diversisporales</taxon>
        <taxon>Gigasporaceae</taxon>
        <taxon>Gigaspora</taxon>
    </lineage>
</organism>
<accession>A0ABN7X8I1</accession>
<name>A0ABN7X8I1_GIGMA</name>
<reference evidence="1 2" key="1">
    <citation type="submission" date="2021-06" db="EMBL/GenBank/DDBJ databases">
        <authorList>
            <person name="Kallberg Y."/>
            <person name="Tangrot J."/>
            <person name="Rosling A."/>
        </authorList>
    </citation>
    <scope>NUCLEOTIDE SEQUENCE [LARGE SCALE GENOMIC DNA]</scope>
    <source>
        <strain evidence="1 2">120-4 pot B 10/14</strain>
    </source>
</reference>
<evidence type="ECO:0000313" key="2">
    <source>
        <dbReference type="Proteomes" id="UP000789901"/>
    </source>
</evidence>
<evidence type="ECO:0000313" key="1">
    <source>
        <dbReference type="EMBL" id="CAG8850276.1"/>
    </source>
</evidence>
<comment type="caution">
    <text evidence="1">The sequence shown here is derived from an EMBL/GenBank/DDBJ whole genome shotgun (WGS) entry which is preliminary data.</text>
</comment>
<dbReference type="EMBL" id="CAJVQB010100308">
    <property type="protein sequence ID" value="CAG8850276.1"/>
    <property type="molecule type" value="Genomic_DNA"/>
</dbReference>